<name>A0A1G6CKY1_9STRE</name>
<dbReference type="eggNOG" id="COG1476">
    <property type="taxonomic scope" value="Bacteria"/>
</dbReference>
<dbReference type="InterPro" id="IPR001387">
    <property type="entry name" value="Cro/C1-type_HTH"/>
</dbReference>
<dbReference type="SMART" id="SM00530">
    <property type="entry name" value="HTH_XRE"/>
    <property type="match status" value="1"/>
</dbReference>
<gene>
    <name evidence="3" type="ORF">SAMN02910293_01661</name>
</gene>
<dbReference type="RefSeq" id="WP_074486328.1">
    <property type="nucleotide sequence ID" value="NZ_FMXP01000023.1"/>
</dbReference>
<dbReference type="SUPFAM" id="SSF47413">
    <property type="entry name" value="lambda repressor-like DNA-binding domains"/>
    <property type="match status" value="1"/>
</dbReference>
<keyword evidence="1 3" id="KW-0238">DNA-binding</keyword>
<feature type="domain" description="HTH cro/C1-type" evidence="2">
    <location>
        <begin position="6"/>
        <end position="60"/>
    </location>
</feature>
<organism evidence="3 4">
    <name type="scientific">Streptococcus henryi</name>
    <dbReference type="NCBI Taxonomy" id="439219"/>
    <lineage>
        <taxon>Bacteria</taxon>
        <taxon>Bacillati</taxon>
        <taxon>Bacillota</taxon>
        <taxon>Bacilli</taxon>
        <taxon>Lactobacillales</taxon>
        <taxon>Streptococcaceae</taxon>
        <taxon>Streptococcus</taxon>
    </lineage>
</organism>
<dbReference type="Proteomes" id="UP000182508">
    <property type="component" value="Unassembled WGS sequence"/>
</dbReference>
<dbReference type="STRING" id="439219.SAMN02910293_01661"/>
<evidence type="ECO:0000313" key="3">
    <source>
        <dbReference type="EMBL" id="SDB33455.1"/>
    </source>
</evidence>
<evidence type="ECO:0000313" key="4">
    <source>
        <dbReference type="Proteomes" id="UP000182508"/>
    </source>
</evidence>
<dbReference type="GO" id="GO:0003677">
    <property type="term" value="F:DNA binding"/>
    <property type="evidence" value="ECO:0007669"/>
    <property type="project" value="UniProtKB-KW"/>
</dbReference>
<protein>
    <submittedName>
        <fullName evidence="3">DNA-binding transcriptional regulator, XRE-family HTH domain</fullName>
    </submittedName>
</protein>
<dbReference type="CDD" id="cd00093">
    <property type="entry name" value="HTH_XRE"/>
    <property type="match status" value="1"/>
</dbReference>
<keyword evidence="4" id="KW-1185">Reference proteome</keyword>
<dbReference type="Gene3D" id="1.10.260.40">
    <property type="entry name" value="lambda repressor-like DNA-binding domains"/>
    <property type="match status" value="1"/>
</dbReference>
<dbReference type="PANTHER" id="PTHR46558">
    <property type="entry name" value="TRACRIPTIONAL REGULATORY PROTEIN-RELATED-RELATED"/>
    <property type="match status" value="1"/>
</dbReference>
<evidence type="ECO:0000256" key="1">
    <source>
        <dbReference type="ARBA" id="ARBA00023125"/>
    </source>
</evidence>
<sequence>MIDKNIKLLRRRYELSQEKLAEKIGVSRQTVAKWESGSSLPDVLACAKLAELFDLSIEDLLNLDAELLAFPQEKGKYIFGSIQVQEGGCIDLPYRARKLFSIEVGDELLLVGDVDRGLALLDLNFFLEGYQALEKNEKDIKNK</sequence>
<dbReference type="PROSITE" id="PS50943">
    <property type="entry name" value="HTH_CROC1"/>
    <property type="match status" value="1"/>
</dbReference>
<reference evidence="3 4" key="1">
    <citation type="submission" date="2016-10" db="EMBL/GenBank/DDBJ databases">
        <authorList>
            <person name="de Groot N.N."/>
        </authorList>
    </citation>
    <scope>NUCLEOTIDE SEQUENCE [LARGE SCALE GENOMIC DNA]</scope>
    <source>
        <strain evidence="3 4">A-4</strain>
    </source>
</reference>
<proteinExistence type="predicted"/>
<accession>A0A1G6CKY1</accession>
<dbReference type="AlphaFoldDB" id="A0A1G6CKY1"/>
<dbReference type="Pfam" id="PF01381">
    <property type="entry name" value="HTH_3"/>
    <property type="match status" value="1"/>
</dbReference>
<dbReference type="InterPro" id="IPR010982">
    <property type="entry name" value="Lambda_DNA-bd_dom_sf"/>
</dbReference>
<dbReference type="EMBL" id="FMXP01000023">
    <property type="protein sequence ID" value="SDB33455.1"/>
    <property type="molecule type" value="Genomic_DNA"/>
</dbReference>
<dbReference type="PANTHER" id="PTHR46558:SF4">
    <property type="entry name" value="DNA-BIDING PHAGE PROTEIN"/>
    <property type="match status" value="1"/>
</dbReference>
<evidence type="ECO:0000259" key="2">
    <source>
        <dbReference type="PROSITE" id="PS50943"/>
    </source>
</evidence>